<evidence type="ECO:0000313" key="4">
    <source>
        <dbReference type="Proteomes" id="UP000566819"/>
    </source>
</evidence>
<dbReference type="EMBL" id="JAAMPI010000373">
    <property type="protein sequence ID" value="KAF4632146.1"/>
    <property type="molecule type" value="Genomic_DNA"/>
</dbReference>
<keyword evidence="1" id="KW-0472">Membrane</keyword>
<evidence type="ECO:0000256" key="1">
    <source>
        <dbReference type="SAM" id="Phobius"/>
    </source>
</evidence>
<organism evidence="3 4">
    <name type="scientific">Cudoniella acicularis</name>
    <dbReference type="NCBI Taxonomy" id="354080"/>
    <lineage>
        <taxon>Eukaryota</taxon>
        <taxon>Fungi</taxon>
        <taxon>Dikarya</taxon>
        <taxon>Ascomycota</taxon>
        <taxon>Pezizomycotina</taxon>
        <taxon>Leotiomycetes</taxon>
        <taxon>Helotiales</taxon>
        <taxon>Tricladiaceae</taxon>
        <taxon>Cudoniella</taxon>
    </lineage>
</organism>
<dbReference type="Pfam" id="PF20237">
    <property type="entry name" value="DUF6594"/>
    <property type="match status" value="1"/>
</dbReference>
<feature type="domain" description="DUF6594" evidence="2">
    <location>
        <begin position="24"/>
        <end position="273"/>
    </location>
</feature>
<keyword evidence="4" id="KW-1185">Reference proteome</keyword>
<dbReference type="Proteomes" id="UP000566819">
    <property type="component" value="Unassembled WGS sequence"/>
</dbReference>
<keyword evidence="1" id="KW-0812">Transmembrane</keyword>
<sequence>MENSDPSGLRFGELTKESFEDASEISKNDSRRLVVLNFKTLQLIRIKALQRELFDLQMKFRLQGVLSSEYLSSRDKLDETLGKYGPLHKFLDLTTRLTENQVKALQNYEVLSEDSLSAVPPGAKLYGKPHDLKEIEKNSKTSTRFQFWRSKENSTTTQYLMHNWLDHTRPDTNIPGGSFVLNTSLEYRELDSRRRRMRSRQHAFSERLSMACFGGWALIAPMLIMTLVPGKHTALITASISTLLFAFILALFADGSMGKDVLAATAAYAAVLVVFVGTSTPSTL</sequence>
<accession>A0A8H4RMU3</accession>
<name>A0A8H4RMU3_9HELO</name>
<proteinExistence type="predicted"/>
<gene>
    <name evidence="3" type="ORF">G7Y89_g5973</name>
</gene>
<keyword evidence="1" id="KW-1133">Transmembrane helix</keyword>
<dbReference type="InterPro" id="IPR046529">
    <property type="entry name" value="DUF6594"/>
</dbReference>
<reference evidence="3 4" key="1">
    <citation type="submission" date="2020-03" db="EMBL/GenBank/DDBJ databases">
        <title>Draft Genome Sequence of Cudoniella acicularis.</title>
        <authorList>
            <person name="Buettner E."/>
            <person name="Kellner H."/>
        </authorList>
    </citation>
    <scope>NUCLEOTIDE SEQUENCE [LARGE SCALE GENOMIC DNA]</scope>
    <source>
        <strain evidence="3 4">DSM 108380</strain>
    </source>
</reference>
<dbReference type="OrthoDB" id="3546297at2759"/>
<feature type="transmembrane region" description="Helical" evidence="1">
    <location>
        <begin position="234"/>
        <end position="253"/>
    </location>
</feature>
<evidence type="ECO:0000259" key="2">
    <source>
        <dbReference type="Pfam" id="PF20237"/>
    </source>
</evidence>
<evidence type="ECO:0000313" key="3">
    <source>
        <dbReference type="EMBL" id="KAF4632146.1"/>
    </source>
</evidence>
<comment type="caution">
    <text evidence="3">The sequence shown here is derived from an EMBL/GenBank/DDBJ whole genome shotgun (WGS) entry which is preliminary data.</text>
</comment>
<feature type="transmembrane region" description="Helical" evidence="1">
    <location>
        <begin position="204"/>
        <end position="228"/>
    </location>
</feature>
<dbReference type="AlphaFoldDB" id="A0A8H4RMU3"/>
<feature type="transmembrane region" description="Helical" evidence="1">
    <location>
        <begin position="260"/>
        <end position="278"/>
    </location>
</feature>
<protein>
    <recommendedName>
        <fullName evidence="2">DUF6594 domain-containing protein</fullName>
    </recommendedName>
</protein>